<evidence type="ECO:0000313" key="3">
    <source>
        <dbReference type="Proteomes" id="UP000033977"/>
    </source>
</evidence>
<dbReference type="Proteomes" id="UP000033977">
    <property type="component" value="Unassembled WGS sequence"/>
</dbReference>
<protein>
    <submittedName>
        <fullName evidence="2">Uncharacterized protein</fullName>
    </submittedName>
</protein>
<keyword evidence="1" id="KW-0472">Membrane</keyword>
<organism evidence="2 3">
    <name type="scientific">Candidatus Giovannonibacteria bacterium GW2011_GWB1_44_23</name>
    <dbReference type="NCBI Taxonomy" id="1618652"/>
    <lineage>
        <taxon>Bacteria</taxon>
        <taxon>Candidatus Giovannoniibacteriota</taxon>
    </lineage>
</organism>
<gene>
    <name evidence="2" type="ORF">UW49_C0004G0045</name>
</gene>
<accession>A0A0G1IDY2</accession>
<proteinExistence type="predicted"/>
<evidence type="ECO:0000313" key="2">
    <source>
        <dbReference type="EMBL" id="KKT57430.1"/>
    </source>
</evidence>
<dbReference type="EMBL" id="LCIN01000004">
    <property type="protein sequence ID" value="KKT57430.1"/>
    <property type="molecule type" value="Genomic_DNA"/>
</dbReference>
<dbReference type="AlphaFoldDB" id="A0A0G1IDY2"/>
<evidence type="ECO:0000256" key="1">
    <source>
        <dbReference type="SAM" id="Phobius"/>
    </source>
</evidence>
<sequence>MSISDDKKLETLNDHYKDTFAQIRDYISLRDKLLIWILLVAAVMLFEVFSPSEAGLAIAQFASEKVGLNGALINTSFIGSVIWFLMLVLTMKYFQTVGLIEKHYDYIEKVEDAIRKNYDGATGIFSREGRHYLENYPLFSDWSWLLYTIIFPILLVAVLLYKIYNEVFISGCSVIFYINLLIFICIVTSTILYLRMLHFKK</sequence>
<comment type="caution">
    <text evidence="2">The sequence shown here is derived from an EMBL/GenBank/DDBJ whole genome shotgun (WGS) entry which is preliminary data.</text>
</comment>
<reference evidence="2 3" key="1">
    <citation type="journal article" date="2015" name="Nature">
        <title>rRNA introns, odd ribosomes, and small enigmatic genomes across a large radiation of phyla.</title>
        <authorList>
            <person name="Brown C.T."/>
            <person name="Hug L.A."/>
            <person name="Thomas B.C."/>
            <person name="Sharon I."/>
            <person name="Castelle C.J."/>
            <person name="Singh A."/>
            <person name="Wilkins M.J."/>
            <person name="Williams K.H."/>
            <person name="Banfield J.F."/>
        </authorList>
    </citation>
    <scope>NUCLEOTIDE SEQUENCE [LARGE SCALE GENOMIC DNA]</scope>
</reference>
<keyword evidence="1" id="KW-1133">Transmembrane helix</keyword>
<feature type="transmembrane region" description="Helical" evidence="1">
    <location>
        <begin position="71"/>
        <end position="94"/>
    </location>
</feature>
<feature type="transmembrane region" description="Helical" evidence="1">
    <location>
        <begin position="33"/>
        <end position="51"/>
    </location>
</feature>
<feature type="transmembrane region" description="Helical" evidence="1">
    <location>
        <begin position="167"/>
        <end position="194"/>
    </location>
</feature>
<feature type="transmembrane region" description="Helical" evidence="1">
    <location>
        <begin position="144"/>
        <end position="161"/>
    </location>
</feature>
<keyword evidence="1" id="KW-0812">Transmembrane</keyword>
<name>A0A0G1IDY2_9BACT</name>